<comment type="caution">
    <text evidence="3">The sequence shown here is derived from an EMBL/GenBank/DDBJ whole genome shotgun (WGS) entry which is preliminary data.</text>
</comment>
<evidence type="ECO:0000256" key="2">
    <source>
        <dbReference type="SAM" id="Phobius"/>
    </source>
</evidence>
<feature type="coiled-coil region" evidence="1">
    <location>
        <begin position="153"/>
        <end position="187"/>
    </location>
</feature>
<evidence type="ECO:0000313" key="4">
    <source>
        <dbReference type="Proteomes" id="UP000461768"/>
    </source>
</evidence>
<keyword evidence="1" id="KW-0175">Coiled coil</keyword>
<dbReference type="EMBL" id="WAGX01000004">
    <property type="protein sequence ID" value="KAB1439551.1"/>
    <property type="molecule type" value="Genomic_DNA"/>
</dbReference>
<evidence type="ECO:0000256" key="1">
    <source>
        <dbReference type="SAM" id="Coils"/>
    </source>
</evidence>
<evidence type="ECO:0000313" key="3">
    <source>
        <dbReference type="EMBL" id="KAB1439551.1"/>
    </source>
</evidence>
<feature type="transmembrane region" description="Helical" evidence="2">
    <location>
        <begin position="20"/>
        <end position="40"/>
    </location>
</feature>
<protein>
    <submittedName>
        <fullName evidence="3">Uncharacterized protein</fullName>
    </submittedName>
</protein>
<dbReference type="Proteomes" id="UP000461768">
    <property type="component" value="Unassembled WGS sequence"/>
</dbReference>
<proteinExistence type="predicted"/>
<keyword evidence="2" id="KW-0812">Transmembrane</keyword>
<reference evidence="3 4" key="2">
    <citation type="submission" date="2020-02" db="EMBL/GenBank/DDBJ databases">
        <title>Candidatus Galacturonibacter soehngenii shows hetero-acetogenic catabolism of galacturonic acid but lacks a canonical carbon monoxide dehydrogenase/acetyl-CoA synthase complex.</title>
        <authorList>
            <person name="Diender M."/>
            <person name="Stouten G.R."/>
            <person name="Petersen J.F."/>
            <person name="Nielsen P.H."/>
            <person name="Dueholm M.S."/>
            <person name="Pronk J.T."/>
            <person name="Van Loosdrecht M.C.M."/>
        </authorList>
    </citation>
    <scope>NUCLEOTIDE SEQUENCE [LARGE SCALE GENOMIC DNA]</scope>
    <source>
        <strain evidence="3">GalUA</strain>
    </source>
</reference>
<organism evidence="3 4">
    <name type="scientific">Candidatus Galacturonatibacter soehngenii</name>
    <dbReference type="NCBI Taxonomy" id="2307010"/>
    <lineage>
        <taxon>Bacteria</taxon>
        <taxon>Bacillati</taxon>
        <taxon>Bacillota</taxon>
        <taxon>Clostridia</taxon>
        <taxon>Lachnospirales</taxon>
        <taxon>Lachnospiraceae</taxon>
        <taxon>Candidatus Galacturonatibacter</taxon>
    </lineage>
</organism>
<accession>A0A7V7UCS8</accession>
<dbReference type="OrthoDB" id="9783125at2"/>
<keyword evidence="2" id="KW-0472">Membrane</keyword>
<dbReference type="AlphaFoldDB" id="A0A7V7UCS8"/>
<keyword evidence="2" id="KW-1133">Transmembrane helix</keyword>
<keyword evidence="4" id="KW-1185">Reference proteome</keyword>
<name>A0A7V7UCS8_9FIRM</name>
<feature type="transmembrane region" description="Helical" evidence="2">
    <location>
        <begin position="46"/>
        <end position="69"/>
    </location>
</feature>
<reference evidence="3 4" key="1">
    <citation type="submission" date="2019-09" db="EMBL/GenBank/DDBJ databases">
        <authorList>
            <person name="Valk L.C."/>
        </authorList>
    </citation>
    <scope>NUCLEOTIDE SEQUENCE [LARGE SCALE GENOMIC DNA]</scope>
    <source>
        <strain evidence="3">GalUA</strain>
    </source>
</reference>
<sequence length="196" mass="22536">MKINKGKYGYIDYNRKRALIKSSIGLSVIIFIFIMGLILTKTRLNWFTFAAVMCALPVGKMVVALIMAWPHKSMPKEEYKRIEEIEKDLCILYDLVITSYENVMQIDSICLYGNTLCAFSKDTKLDMNTTTAYIKDILANNGYGCSMKIYQDLNAYVSRINEMKINLKEAKENEKAIKRRLEKEEKAVETLLAISI</sequence>
<dbReference type="RefSeq" id="WP_151142161.1">
    <property type="nucleotide sequence ID" value="NZ_WAGX01000004.1"/>
</dbReference>
<gene>
    <name evidence="3" type="ORF">F7O84_03930</name>
</gene>